<dbReference type="EMBL" id="JBHSDU010000014">
    <property type="protein sequence ID" value="MFC4312369.1"/>
    <property type="molecule type" value="Genomic_DNA"/>
</dbReference>
<proteinExistence type="predicted"/>
<protein>
    <recommendedName>
        <fullName evidence="3">Peptidase S10</fullName>
    </recommendedName>
</protein>
<accession>A0ABV8T184</accession>
<name>A0ABV8T184_9GAMM</name>
<sequence length="500" mass="54067">MLRSIWIVVGLAVLLVGQGEAADLAEVDSVKVTHRSITLRNGRHLAYTARAGFLPLVNDATAETTAHVYFVAYTVDQKPDAQPRPLTFFFPGGPGATQTLSKQGPRHVQVAEGKARIVDNPDTLLGATDLVFIDPVGTGYSRMTKPEYASLFYNIKGDRDSLVEVMRLYLQRYDLFESDLFLSGGSWGSVRSILVADAAMKRGIPIRGIMISAEGASLALIGTDTAFANLIPGFAVVAQAHGKLPADLQGDRSKAIAEAKAWATDVYLPALAKGNTLSNEQRHSIAVQMSRFSGLKPEVVESHNLRVGAEVFANELLRDEGKSVGFYDTRIAGPAQTGAYDATKDPSLMARGVAYPSLAERHLLNRELGMVSSNYYAGPFGGGWPVREGFEDWMAVKWGFSLNQEPVGEGVEIVLPTLMSIVDSGVRVLIGIGYYDWACPPFGADYVASRVPPNQKDRVRVIHYESGHGVPEAQFGADASAFMTEVLKLPKTTSPSNVDM</sequence>
<dbReference type="Proteomes" id="UP001595904">
    <property type="component" value="Unassembled WGS sequence"/>
</dbReference>
<dbReference type="Pfam" id="PF00450">
    <property type="entry name" value="Peptidase_S10"/>
    <property type="match status" value="1"/>
</dbReference>
<comment type="caution">
    <text evidence="1">The sequence shown here is derived from an EMBL/GenBank/DDBJ whole genome shotgun (WGS) entry which is preliminary data.</text>
</comment>
<dbReference type="InterPro" id="IPR001563">
    <property type="entry name" value="Peptidase_S10"/>
</dbReference>
<reference evidence="2" key="1">
    <citation type="journal article" date="2019" name="Int. J. Syst. Evol. Microbiol.">
        <title>The Global Catalogue of Microorganisms (GCM) 10K type strain sequencing project: providing services to taxonomists for standard genome sequencing and annotation.</title>
        <authorList>
            <consortium name="The Broad Institute Genomics Platform"/>
            <consortium name="The Broad Institute Genome Sequencing Center for Infectious Disease"/>
            <person name="Wu L."/>
            <person name="Ma J."/>
        </authorList>
    </citation>
    <scope>NUCLEOTIDE SEQUENCE [LARGE SCALE GENOMIC DNA]</scope>
    <source>
        <strain evidence="2">CGMCC 1.10759</strain>
    </source>
</reference>
<dbReference type="Gene3D" id="3.40.50.1820">
    <property type="entry name" value="alpha/beta hydrolase"/>
    <property type="match status" value="1"/>
</dbReference>
<organism evidence="1 2">
    <name type="scientific">Steroidobacter flavus</name>
    <dbReference type="NCBI Taxonomy" id="1842136"/>
    <lineage>
        <taxon>Bacteria</taxon>
        <taxon>Pseudomonadati</taxon>
        <taxon>Pseudomonadota</taxon>
        <taxon>Gammaproteobacteria</taxon>
        <taxon>Steroidobacterales</taxon>
        <taxon>Steroidobacteraceae</taxon>
        <taxon>Steroidobacter</taxon>
    </lineage>
</organism>
<evidence type="ECO:0000313" key="2">
    <source>
        <dbReference type="Proteomes" id="UP001595904"/>
    </source>
</evidence>
<keyword evidence="2" id="KW-1185">Reference proteome</keyword>
<evidence type="ECO:0000313" key="1">
    <source>
        <dbReference type="EMBL" id="MFC4312369.1"/>
    </source>
</evidence>
<dbReference type="SUPFAM" id="SSF53474">
    <property type="entry name" value="alpha/beta-Hydrolases"/>
    <property type="match status" value="1"/>
</dbReference>
<dbReference type="RefSeq" id="WP_380601702.1">
    <property type="nucleotide sequence ID" value="NZ_JBHSDU010000014.1"/>
</dbReference>
<gene>
    <name evidence="1" type="ORF">ACFPN2_25020</name>
</gene>
<dbReference type="InterPro" id="IPR029058">
    <property type="entry name" value="AB_hydrolase_fold"/>
</dbReference>
<evidence type="ECO:0008006" key="3">
    <source>
        <dbReference type="Google" id="ProtNLM"/>
    </source>
</evidence>